<proteinExistence type="predicted"/>
<organism evidence="1 2">
    <name type="scientific">Brassica rapa subsp. trilocularis</name>
    <dbReference type="NCBI Taxonomy" id="1813537"/>
    <lineage>
        <taxon>Eukaryota</taxon>
        <taxon>Viridiplantae</taxon>
        <taxon>Streptophyta</taxon>
        <taxon>Embryophyta</taxon>
        <taxon>Tracheophyta</taxon>
        <taxon>Spermatophyta</taxon>
        <taxon>Magnoliopsida</taxon>
        <taxon>eudicotyledons</taxon>
        <taxon>Gunneridae</taxon>
        <taxon>Pentapetalae</taxon>
        <taxon>rosids</taxon>
        <taxon>malvids</taxon>
        <taxon>Brassicales</taxon>
        <taxon>Brassicaceae</taxon>
        <taxon>Brassiceae</taxon>
        <taxon>Brassica</taxon>
    </lineage>
</organism>
<dbReference type="EMBL" id="JADBGQ010000001">
    <property type="protein sequence ID" value="KAG5414516.1"/>
    <property type="molecule type" value="Genomic_DNA"/>
</dbReference>
<keyword evidence="2" id="KW-1185">Reference proteome</keyword>
<protein>
    <submittedName>
        <fullName evidence="1">Uncharacterized protein</fullName>
    </submittedName>
</protein>
<gene>
    <name evidence="1" type="primary">A01g504330.1_BraROA</name>
    <name evidence="1" type="ORF">IGI04_002083</name>
</gene>
<evidence type="ECO:0000313" key="2">
    <source>
        <dbReference type="Proteomes" id="UP000823674"/>
    </source>
</evidence>
<comment type="caution">
    <text evidence="1">The sequence shown here is derived from an EMBL/GenBank/DDBJ whole genome shotgun (WGS) entry which is preliminary data.</text>
</comment>
<reference evidence="1 2" key="1">
    <citation type="submission" date="2021-03" db="EMBL/GenBank/DDBJ databases">
        <authorList>
            <person name="King G.J."/>
            <person name="Bancroft I."/>
            <person name="Baten A."/>
            <person name="Bloomfield J."/>
            <person name="Borpatragohain P."/>
            <person name="He Z."/>
            <person name="Irish N."/>
            <person name="Irwin J."/>
            <person name="Liu K."/>
            <person name="Mauleon R.P."/>
            <person name="Moore J."/>
            <person name="Morris R."/>
            <person name="Ostergaard L."/>
            <person name="Wang B."/>
            <person name="Wells R."/>
        </authorList>
    </citation>
    <scope>NUCLEOTIDE SEQUENCE [LARGE SCALE GENOMIC DNA]</scope>
    <source>
        <strain evidence="1">R-o-18</strain>
        <tissue evidence="1">Leaf</tissue>
    </source>
</reference>
<accession>A0ABQ7NWM7</accession>
<feature type="non-terminal residue" evidence="1">
    <location>
        <position position="1"/>
    </location>
</feature>
<evidence type="ECO:0000313" key="1">
    <source>
        <dbReference type="EMBL" id="KAG5414516.1"/>
    </source>
</evidence>
<dbReference type="Proteomes" id="UP000823674">
    <property type="component" value="Chromosome A01"/>
</dbReference>
<name>A0ABQ7NWM7_BRACM</name>
<sequence length="65" mass="7613">HNGVVVAPPLKFFFGAIWEVRNMMRGGELMALDKSTPMQRPLEQLETPFEGRFRVRHERIRSDTE</sequence>